<organism evidence="1">
    <name type="scientific">Gibberella zeae</name>
    <name type="common">Wheat head blight fungus</name>
    <name type="synonym">Fusarium graminearum</name>
    <dbReference type="NCBI Taxonomy" id="5518"/>
    <lineage>
        <taxon>Eukaryota</taxon>
        <taxon>Fungi</taxon>
        <taxon>Dikarya</taxon>
        <taxon>Ascomycota</taxon>
        <taxon>Pezizomycotina</taxon>
        <taxon>Sordariomycetes</taxon>
        <taxon>Hypocreomycetidae</taxon>
        <taxon>Hypocreales</taxon>
        <taxon>Nectriaceae</taxon>
        <taxon>Fusarium</taxon>
    </lineage>
</organism>
<dbReference type="OrthoDB" id="5100652at2759"/>
<name>A0A4U9ETL6_GIBZA</name>
<dbReference type="EMBL" id="CAAKMV010000196">
    <property type="protein sequence ID" value="VIO64450.1"/>
    <property type="molecule type" value="Genomic_DNA"/>
</dbReference>
<accession>A0A4U9ETL6</accession>
<evidence type="ECO:0000313" key="1">
    <source>
        <dbReference type="EMBL" id="VIO64450.1"/>
    </source>
</evidence>
<sequence>MALKKSFLVVVLALLQLCLPLLLPAITFLLSYKPNETAWFFILAWFGTLTAIFVLAWVTRRYDRFSVVSVATKVPVEYREEEIVDLSFLEQDLSRRSPLRDLGKEWARY</sequence>
<protein>
    <submittedName>
        <fullName evidence="1">Uncharacterized protein</fullName>
    </submittedName>
</protein>
<dbReference type="AlphaFoldDB" id="A0A4U9ETL6"/>
<proteinExistence type="predicted"/>
<gene>
    <name evidence="1" type="ORF">FUG_LOCUS562595</name>
</gene>
<reference evidence="1" key="1">
    <citation type="submission" date="2019-04" db="EMBL/GenBank/DDBJ databases">
        <authorList>
            <person name="Melise S."/>
            <person name="Noan J."/>
            <person name="Okalmin O."/>
        </authorList>
    </citation>
    <scope>NUCLEOTIDE SEQUENCE</scope>
    <source>
        <strain evidence="1">FN9</strain>
    </source>
</reference>